<reference evidence="1" key="1">
    <citation type="submission" date="2021-01" db="EMBL/GenBank/DDBJ databases">
        <title>Whole genome shotgun sequence of Sinosporangium siamense NBRC 109515.</title>
        <authorList>
            <person name="Komaki H."/>
            <person name="Tamura T."/>
        </authorList>
    </citation>
    <scope>NUCLEOTIDE SEQUENCE</scope>
    <source>
        <strain evidence="1">NBRC 109515</strain>
    </source>
</reference>
<dbReference type="InterPro" id="IPR029033">
    <property type="entry name" value="His_PPase_superfam"/>
</dbReference>
<dbReference type="Pfam" id="PF00300">
    <property type="entry name" value="His_Phos_1"/>
    <property type="match status" value="1"/>
</dbReference>
<gene>
    <name evidence="1" type="ORF">Ssi02_41070</name>
</gene>
<evidence type="ECO:0000313" key="2">
    <source>
        <dbReference type="Proteomes" id="UP000606172"/>
    </source>
</evidence>
<dbReference type="InterPro" id="IPR013078">
    <property type="entry name" value="His_Pase_superF_clade-1"/>
</dbReference>
<dbReference type="AlphaFoldDB" id="A0A919RHA8"/>
<proteinExistence type="predicted"/>
<comment type="caution">
    <text evidence="1">The sequence shown here is derived from an EMBL/GenBank/DDBJ whole genome shotgun (WGS) entry which is preliminary data.</text>
</comment>
<name>A0A919RHA8_9ACTN</name>
<organism evidence="1 2">
    <name type="scientific">Sinosporangium siamense</name>
    <dbReference type="NCBI Taxonomy" id="1367973"/>
    <lineage>
        <taxon>Bacteria</taxon>
        <taxon>Bacillati</taxon>
        <taxon>Actinomycetota</taxon>
        <taxon>Actinomycetes</taxon>
        <taxon>Streptosporangiales</taxon>
        <taxon>Streptosporangiaceae</taxon>
        <taxon>Sinosporangium</taxon>
    </lineage>
</organism>
<protein>
    <submittedName>
        <fullName evidence="1">Phosphoglycerate mutase</fullName>
    </submittedName>
</protein>
<dbReference type="Gene3D" id="3.40.50.1240">
    <property type="entry name" value="Phosphoglycerate mutase-like"/>
    <property type="match status" value="1"/>
</dbReference>
<dbReference type="SUPFAM" id="SSF53254">
    <property type="entry name" value="Phosphoglycerate mutase-like"/>
    <property type="match status" value="1"/>
</dbReference>
<evidence type="ECO:0000313" key="1">
    <source>
        <dbReference type="EMBL" id="GII93876.1"/>
    </source>
</evidence>
<dbReference type="RefSeq" id="WP_275410719.1">
    <property type="nucleotide sequence ID" value="NZ_BOOW01000027.1"/>
</dbReference>
<sequence>MLASAVPTPDLSASAVPVGGVLRGPEKRCADTALHLGLAAGVDPELRDQDHGVWRRRSLAEVQAADPAGVAAWLTDPGAAPHGGESLRALLTRVGEWLDRLPAGRVTAITHPAVVRAAIVHALGAPPGAWRRLDPTPLARVTLTGRDGRWNVRL</sequence>
<keyword evidence="2" id="KW-1185">Reference proteome</keyword>
<dbReference type="EMBL" id="BOOW01000027">
    <property type="protein sequence ID" value="GII93876.1"/>
    <property type="molecule type" value="Genomic_DNA"/>
</dbReference>
<dbReference type="Proteomes" id="UP000606172">
    <property type="component" value="Unassembled WGS sequence"/>
</dbReference>
<accession>A0A919RHA8</accession>